<evidence type="ECO:0000256" key="4">
    <source>
        <dbReference type="ARBA" id="ARBA00023136"/>
    </source>
</evidence>
<evidence type="ECO:0000259" key="6">
    <source>
        <dbReference type="PROSITE" id="PS50262"/>
    </source>
</evidence>
<dbReference type="InterPro" id="IPR017452">
    <property type="entry name" value="GPCR_Rhodpsn_7TM"/>
</dbReference>
<name>A0A819XNC5_9BILA</name>
<evidence type="ECO:0000313" key="8">
    <source>
        <dbReference type="Proteomes" id="UP000663836"/>
    </source>
</evidence>
<evidence type="ECO:0000313" key="7">
    <source>
        <dbReference type="EMBL" id="CAF4142176.1"/>
    </source>
</evidence>
<keyword evidence="3 5" id="KW-1133">Transmembrane helix</keyword>
<evidence type="ECO:0000256" key="5">
    <source>
        <dbReference type="SAM" id="Phobius"/>
    </source>
</evidence>
<dbReference type="Gene3D" id="1.20.1070.10">
    <property type="entry name" value="Rhodopsin 7-helix transmembrane proteins"/>
    <property type="match status" value="1"/>
</dbReference>
<feature type="transmembrane region" description="Helical" evidence="5">
    <location>
        <begin position="12"/>
        <end position="36"/>
    </location>
</feature>
<feature type="transmembrane region" description="Helical" evidence="5">
    <location>
        <begin position="88"/>
        <end position="108"/>
    </location>
</feature>
<dbReference type="SUPFAM" id="SSF81321">
    <property type="entry name" value="Family A G protein-coupled receptor-like"/>
    <property type="match status" value="1"/>
</dbReference>
<keyword evidence="2 5" id="KW-0812">Transmembrane</keyword>
<comment type="subcellular location">
    <subcellularLocation>
        <location evidence="1">Membrane</location>
    </subcellularLocation>
</comment>
<evidence type="ECO:0000256" key="3">
    <source>
        <dbReference type="ARBA" id="ARBA00022989"/>
    </source>
</evidence>
<feature type="transmembrane region" description="Helical" evidence="5">
    <location>
        <begin position="48"/>
        <end position="68"/>
    </location>
</feature>
<proteinExistence type="predicted"/>
<feature type="transmembrane region" description="Helical" evidence="5">
    <location>
        <begin position="128"/>
        <end position="151"/>
    </location>
</feature>
<dbReference type="GO" id="GO:0016020">
    <property type="term" value="C:membrane"/>
    <property type="evidence" value="ECO:0007669"/>
    <property type="project" value="UniProtKB-SubCell"/>
</dbReference>
<feature type="transmembrane region" description="Helical" evidence="5">
    <location>
        <begin position="187"/>
        <end position="206"/>
    </location>
</feature>
<evidence type="ECO:0000256" key="1">
    <source>
        <dbReference type="ARBA" id="ARBA00004370"/>
    </source>
</evidence>
<dbReference type="AlphaFoldDB" id="A0A819XNC5"/>
<gene>
    <name evidence="7" type="ORF">JBS370_LOCUS33551</name>
</gene>
<accession>A0A819XNC5</accession>
<comment type="caution">
    <text evidence="7">The sequence shown here is derived from an EMBL/GenBank/DDBJ whole genome shotgun (WGS) entry which is preliminary data.</text>
</comment>
<sequence>MEYMDSFISNPVRFWLFLTALIPSVGCSIAILYYMLSSQTRRRAINNHVIIVLLFNNLIYELIDISLFLNYYRLDTVSPATQSLCLMWVYIDETLYTISTIVVAWASIERHILIFHSQWLSSSRRRFLIHYGPLALLVSYIILFHFVIIIFPPCENTYDYTQEICGHPLCFHNSKLIGTWDSVAHDIIPTLTIVIFSITLLVRVLLQNRRMHQVVQWRKHRKMAIQLLSISMLYLFLYIPIMCIDLAELCCISHELGGHFEQYARFLSYYVIFLLPFVCLVSLMESVWQLKNIFPCWYRLTPIIHPTIHFIPRQPNAIQINT</sequence>
<dbReference type="EMBL" id="CAJOBD010009805">
    <property type="protein sequence ID" value="CAF4142176.1"/>
    <property type="molecule type" value="Genomic_DNA"/>
</dbReference>
<evidence type="ECO:0000256" key="2">
    <source>
        <dbReference type="ARBA" id="ARBA00022692"/>
    </source>
</evidence>
<feature type="transmembrane region" description="Helical" evidence="5">
    <location>
        <begin position="227"/>
        <end position="247"/>
    </location>
</feature>
<feature type="transmembrane region" description="Helical" evidence="5">
    <location>
        <begin position="267"/>
        <end position="284"/>
    </location>
</feature>
<keyword evidence="4 5" id="KW-0472">Membrane</keyword>
<reference evidence="7" key="1">
    <citation type="submission" date="2021-02" db="EMBL/GenBank/DDBJ databases">
        <authorList>
            <person name="Nowell W R."/>
        </authorList>
    </citation>
    <scope>NUCLEOTIDE SEQUENCE</scope>
</reference>
<organism evidence="7 8">
    <name type="scientific">Rotaria sordida</name>
    <dbReference type="NCBI Taxonomy" id="392033"/>
    <lineage>
        <taxon>Eukaryota</taxon>
        <taxon>Metazoa</taxon>
        <taxon>Spiralia</taxon>
        <taxon>Gnathifera</taxon>
        <taxon>Rotifera</taxon>
        <taxon>Eurotatoria</taxon>
        <taxon>Bdelloidea</taxon>
        <taxon>Philodinida</taxon>
        <taxon>Philodinidae</taxon>
        <taxon>Rotaria</taxon>
    </lineage>
</organism>
<dbReference type="Proteomes" id="UP000663836">
    <property type="component" value="Unassembled WGS sequence"/>
</dbReference>
<dbReference type="PROSITE" id="PS50262">
    <property type="entry name" value="G_PROTEIN_RECEP_F1_2"/>
    <property type="match status" value="1"/>
</dbReference>
<feature type="domain" description="G-protein coupled receptors family 1 profile" evidence="6">
    <location>
        <begin position="27"/>
        <end position="279"/>
    </location>
</feature>
<protein>
    <recommendedName>
        <fullName evidence="6">G-protein coupled receptors family 1 profile domain-containing protein</fullName>
    </recommendedName>
</protein>